<gene>
    <name evidence="2" type="ORF">DDE18_13565</name>
</gene>
<keyword evidence="3" id="KW-1185">Reference proteome</keyword>
<dbReference type="Proteomes" id="UP000246018">
    <property type="component" value="Unassembled WGS sequence"/>
</dbReference>
<feature type="region of interest" description="Disordered" evidence="1">
    <location>
        <begin position="200"/>
        <end position="231"/>
    </location>
</feature>
<dbReference type="EMBL" id="QDGZ01000005">
    <property type="protein sequence ID" value="PVG82477.1"/>
    <property type="molecule type" value="Genomic_DNA"/>
</dbReference>
<accession>A0A2T8F9Y1</accession>
<dbReference type="AlphaFoldDB" id="A0A2T8F9Y1"/>
<feature type="compositionally biased region" description="Basic and acidic residues" evidence="1">
    <location>
        <begin position="209"/>
        <end position="220"/>
    </location>
</feature>
<feature type="compositionally biased region" description="Low complexity" evidence="1">
    <location>
        <begin position="22"/>
        <end position="39"/>
    </location>
</feature>
<proteinExistence type="predicted"/>
<evidence type="ECO:0000313" key="3">
    <source>
        <dbReference type="Proteomes" id="UP000246018"/>
    </source>
</evidence>
<organism evidence="2 3">
    <name type="scientific">Nocardioides gansuensis</name>
    <dbReference type="NCBI Taxonomy" id="2138300"/>
    <lineage>
        <taxon>Bacteria</taxon>
        <taxon>Bacillati</taxon>
        <taxon>Actinomycetota</taxon>
        <taxon>Actinomycetes</taxon>
        <taxon>Propionibacteriales</taxon>
        <taxon>Nocardioidaceae</taxon>
        <taxon>Nocardioides</taxon>
    </lineage>
</organism>
<comment type="caution">
    <text evidence="2">The sequence shown here is derived from an EMBL/GenBank/DDBJ whole genome shotgun (WGS) entry which is preliminary data.</text>
</comment>
<protein>
    <submittedName>
        <fullName evidence="2">Uncharacterized protein</fullName>
    </submittedName>
</protein>
<feature type="region of interest" description="Disordered" evidence="1">
    <location>
        <begin position="1"/>
        <end position="76"/>
    </location>
</feature>
<reference evidence="2 3" key="1">
    <citation type="submission" date="2018-04" db="EMBL/GenBank/DDBJ databases">
        <title>Genome of Nocardioides gansuensis WSJ-1.</title>
        <authorList>
            <person name="Wu S."/>
            <person name="Wang G."/>
        </authorList>
    </citation>
    <scope>NUCLEOTIDE SEQUENCE [LARGE SCALE GENOMIC DNA]</scope>
    <source>
        <strain evidence="2 3">WSJ-1</strain>
    </source>
</reference>
<sequence length="231" mass="23675">MIGLARLLGGASDASDGSDEGAATAAQAGATTTEVATTASEPVKQGKKKRKARPTAPPTPELAEPSGPCTPSDITVTPAVATATGGADVPITLNLRTVTSPACTWQVSPETVTLKITSGTDRIWASQECPAAIPVQDVVVRQAVDTPVVVTWNARRSDEECSGLTEWALPGYYHVEAAALAGEPTNVQFELVRPSSAVITKTVTPKPQPDGEKGRAHQAGDDGAGVSEPNG</sequence>
<evidence type="ECO:0000256" key="1">
    <source>
        <dbReference type="SAM" id="MobiDB-lite"/>
    </source>
</evidence>
<evidence type="ECO:0000313" key="2">
    <source>
        <dbReference type="EMBL" id="PVG82477.1"/>
    </source>
</evidence>
<name>A0A2T8F9Y1_9ACTN</name>